<accession>A0A9P7PZH7</accession>
<name>A0A9P7PZH7_9HYPO</name>
<dbReference type="Proteomes" id="UP000732380">
    <property type="component" value="Unassembled WGS sequence"/>
</dbReference>
<gene>
    <name evidence="2" type="ORF">E4U13_003736</name>
</gene>
<reference evidence="2 3" key="1">
    <citation type="journal article" date="2020" name="bioRxiv">
        <title>Whole genome comparisons of ergot fungi reveals the divergence and evolution of species within the genus Claviceps are the result of varying mechanisms driving genome evolution and host range expansion.</title>
        <authorList>
            <person name="Wyka S.A."/>
            <person name="Mondo S.J."/>
            <person name="Liu M."/>
            <person name="Dettman J."/>
            <person name="Nalam V."/>
            <person name="Broders K.D."/>
        </authorList>
    </citation>
    <scope>NUCLEOTIDE SEQUENCE [LARGE SCALE GENOMIC DNA]</scope>
    <source>
        <strain evidence="2 3">LM576</strain>
    </source>
</reference>
<feature type="compositionally biased region" description="Polar residues" evidence="1">
    <location>
        <begin position="90"/>
        <end position="99"/>
    </location>
</feature>
<keyword evidence="3" id="KW-1185">Reference proteome</keyword>
<sequence>MLPARKALPFNHIIDGDETMFKSWHTAITSKLRSESAFISNHEQQGLFINEVLSMKVRRRVALEYSNGLAVNYNPAAGSTSMRRRPIASEPSQTHQPESQGAILAITACDLKTCWQSQSTLTCLTGRKSS</sequence>
<organism evidence="2 3">
    <name type="scientific">Claviceps humidiphila</name>
    <dbReference type="NCBI Taxonomy" id="1294629"/>
    <lineage>
        <taxon>Eukaryota</taxon>
        <taxon>Fungi</taxon>
        <taxon>Dikarya</taxon>
        <taxon>Ascomycota</taxon>
        <taxon>Pezizomycotina</taxon>
        <taxon>Sordariomycetes</taxon>
        <taxon>Hypocreomycetidae</taxon>
        <taxon>Hypocreales</taxon>
        <taxon>Clavicipitaceae</taxon>
        <taxon>Claviceps</taxon>
    </lineage>
</organism>
<protein>
    <submittedName>
        <fullName evidence="2">Uncharacterized protein</fullName>
    </submittedName>
</protein>
<evidence type="ECO:0000313" key="2">
    <source>
        <dbReference type="EMBL" id="KAG6113616.1"/>
    </source>
</evidence>
<feature type="region of interest" description="Disordered" evidence="1">
    <location>
        <begin position="77"/>
        <end position="99"/>
    </location>
</feature>
<evidence type="ECO:0000313" key="3">
    <source>
        <dbReference type="Proteomes" id="UP000732380"/>
    </source>
</evidence>
<evidence type="ECO:0000256" key="1">
    <source>
        <dbReference type="SAM" id="MobiDB-lite"/>
    </source>
</evidence>
<dbReference type="AlphaFoldDB" id="A0A9P7PZH7"/>
<comment type="caution">
    <text evidence="2">The sequence shown here is derived from an EMBL/GenBank/DDBJ whole genome shotgun (WGS) entry which is preliminary data.</text>
</comment>
<dbReference type="EMBL" id="SRQM01000291">
    <property type="protein sequence ID" value="KAG6113616.1"/>
    <property type="molecule type" value="Genomic_DNA"/>
</dbReference>
<proteinExistence type="predicted"/>